<proteinExistence type="predicted"/>
<dbReference type="Proteomes" id="UP000789525">
    <property type="component" value="Unassembled WGS sequence"/>
</dbReference>
<protein>
    <submittedName>
        <fullName evidence="1">2063_t:CDS:1</fullName>
    </submittedName>
</protein>
<comment type="caution">
    <text evidence="1">The sequence shown here is derived from an EMBL/GenBank/DDBJ whole genome shotgun (WGS) entry which is preliminary data.</text>
</comment>
<evidence type="ECO:0000313" key="1">
    <source>
        <dbReference type="EMBL" id="CAG8748682.1"/>
    </source>
</evidence>
<dbReference type="EMBL" id="CAJVPT010051904">
    <property type="protein sequence ID" value="CAG8748682.1"/>
    <property type="molecule type" value="Genomic_DNA"/>
</dbReference>
<evidence type="ECO:0000313" key="2">
    <source>
        <dbReference type="Proteomes" id="UP000789525"/>
    </source>
</evidence>
<gene>
    <name evidence="1" type="ORF">ACOLOM_LOCUS12585</name>
</gene>
<reference evidence="1" key="1">
    <citation type="submission" date="2021-06" db="EMBL/GenBank/DDBJ databases">
        <authorList>
            <person name="Kallberg Y."/>
            <person name="Tangrot J."/>
            <person name="Rosling A."/>
        </authorList>
    </citation>
    <scope>NUCLEOTIDE SEQUENCE</scope>
    <source>
        <strain evidence="1">CL356</strain>
    </source>
</reference>
<keyword evidence="2" id="KW-1185">Reference proteome</keyword>
<feature type="non-terminal residue" evidence="1">
    <location>
        <position position="161"/>
    </location>
</feature>
<organism evidence="1 2">
    <name type="scientific">Acaulospora colombiana</name>
    <dbReference type="NCBI Taxonomy" id="27376"/>
    <lineage>
        <taxon>Eukaryota</taxon>
        <taxon>Fungi</taxon>
        <taxon>Fungi incertae sedis</taxon>
        <taxon>Mucoromycota</taxon>
        <taxon>Glomeromycotina</taxon>
        <taxon>Glomeromycetes</taxon>
        <taxon>Diversisporales</taxon>
        <taxon>Acaulosporaceae</taxon>
        <taxon>Acaulospora</taxon>
    </lineage>
</organism>
<sequence length="161" mass="17668">TQRLCTRLVLSQRPSGTRYGCEQRSARTSTHSSTRPPLSTTQALGIGSAIAIALAQAGAHVILVLRPPSTSNSYTSADLQSLPPPPSPSETVSTLQSLQLPYSIVYADISDKEHVRTVVPRALEILKRDQQKVDRIGIVVHAAGIQRRNKITEFRDDDWEE</sequence>
<accession>A0ACA9QE12</accession>
<feature type="non-terminal residue" evidence="1">
    <location>
        <position position="1"/>
    </location>
</feature>
<name>A0ACA9QE12_9GLOM</name>